<name>A0A2T9X1T4_9CREN</name>
<dbReference type="Proteomes" id="UP000245638">
    <property type="component" value="Unassembled WGS sequence"/>
</dbReference>
<evidence type="ECO:0000313" key="2">
    <source>
        <dbReference type="Proteomes" id="UP000245638"/>
    </source>
</evidence>
<comment type="caution">
    <text evidence="1">The sequence shown here is derived from an EMBL/GenBank/DDBJ whole genome shotgun (WGS) entry which is preliminary data.</text>
</comment>
<organism evidence="1 2">
    <name type="scientific">Acidianus hospitalis</name>
    <dbReference type="NCBI Taxonomy" id="563177"/>
    <lineage>
        <taxon>Archaea</taxon>
        <taxon>Thermoproteota</taxon>
        <taxon>Thermoprotei</taxon>
        <taxon>Sulfolobales</taxon>
        <taxon>Sulfolobaceae</taxon>
        <taxon>Acidianus</taxon>
    </lineage>
</organism>
<dbReference type="AlphaFoldDB" id="A0A2T9X1T4"/>
<proteinExistence type="predicted"/>
<reference evidence="1 2" key="1">
    <citation type="journal article" date="2015" name="Appl. Environ. Microbiol.">
        <title>Nanoarchaeota, Their Sulfolobales Host, and Nanoarchaeota Virus Distribution across Yellowstone National Park Hot Springs.</title>
        <authorList>
            <person name="Munson-McGee J.H."/>
            <person name="Field E.K."/>
            <person name="Bateson M."/>
            <person name="Rooney C."/>
            <person name="Stepanauskas R."/>
            <person name="Young M.J."/>
        </authorList>
    </citation>
    <scope>NUCLEOTIDE SEQUENCE [LARGE SCALE GENOMIC DNA]</scope>
    <source>
        <strain evidence="1">SCGC AC-742_N10</strain>
    </source>
</reference>
<sequence>MIKFAKRDNKGFFNDVESAIDIGRIHISPFIADELYIYIEDKDLLMNISYFDLIEILNSTRMYKVDMIKRNTRYDKIGIIINQDYLGGINVCTIIDWGTQKIVSSVNNEKIRLDHGPDCEYNDCVYIALFNFFNELYYLKIRITETDIQPSLFKVDLLNFVNEIVFYELRQKFKLI</sequence>
<accession>A0A2T9X1T4</accession>
<gene>
    <name evidence="1" type="ORF">DDW13_08840</name>
</gene>
<protein>
    <submittedName>
        <fullName evidence="1">Uncharacterized protein</fullName>
    </submittedName>
</protein>
<dbReference type="EMBL" id="QEFD01000234">
    <property type="protein sequence ID" value="PVU74063.1"/>
    <property type="molecule type" value="Genomic_DNA"/>
</dbReference>
<evidence type="ECO:0000313" key="1">
    <source>
        <dbReference type="EMBL" id="PVU74063.1"/>
    </source>
</evidence>